<organism evidence="1 2">
    <name type="scientific">Linnemannia gamsii</name>
    <dbReference type="NCBI Taxonomy" id="64522"/>
    <lineage>
        <taxon>Eukaryota</taxon>
        <taxon>Fungi</taxon>
        <taxon>Fungi incertae sedis</taxon>
        <taxon>Mucoromycota</taxon>
        <taxon>Mortierellomycotina</taxon>
        <taxon>Mortierellomycetes</taxon>
        <taxon>Mortierellales</taxon>
        <taxon>Mortierellaceae</taxon>
        <taxon>Linnemannia</taxon>
    </lineage>
</organism>
<name>A0A9P6QRY3_9FUNG</name>
<protein>
    <submittedName>
        <fullName evidence="1">Uncharacterized protein</fullName>
    </submittedName>
</protein>
<dbReference type="AlphaFoldDB" id="A0A9P6QRY3"/>
<accession>A0A9P6QRY3</accession>
<proteinExistence type="predicted"/>
<reference evidence="1" key="1">
    <citation type="journal article" date="2020" name="Fungal Divers.">
        <title>Resolving the Mortierellaceae phylogeny through synthesis of multi-gene phylogenetics and phylogenomics.</title>
        <authorList>
            <person name="Vandepol N."/>
            <person name="Liber J."/>
            <person name="Desiro A."/>
            <person name="Na H."/>
            <person name="Kennedy M."/>
            <person name="Barry K."/>
            <person name="Grigoriev I.V."/>
            <person name="Miller A.N."/>
            <person name="O'Donnell K."/>
            <person name="Stajich J.E."/>
            <person name="Bonito G."/>
        </authorList>
    </citation>
    <scope>NUCLEOTIDE SEQUENCE</scope>
    <source>
        <strain evidence="1">NVP60</strain>
    </source>
</reference>
<evidence type="ECO:0000313" key="2">
    <source>
        <dbReference type="Proteomes" id="UP000823405"/>
    </source>
</evidence>
<dbReference type="EMBL" id="JAAAIN010002166">
    <property type="protein sequence ID" value="KAG0296186.1"/>
    <property type="molecule type" value="Genomic_DNA"/>
</dbReference>
<comment type="caution">
    <text evidence="1">The sequence shown here is derived from an EMBL/GenBank/DDBJ whole genome shotgun (WGS) entry which is preliminary data.</text>
</comment>
<dbReference type="Proteomes" id="UP000823405">
    <property type="component" value="Unassembled WGS sequence"/>
</dbReference>
<evidence type="ECO:0000313" key="1">
    <source>
        <dbReference type="EMBL" id="KAG0296186.1"/>
    </source>
</evidence>
<sequence>MTDRGHIGIIHAHRNPREVIERTALSAVGTCRRQLENEQRVYSHHDHHGSHNPHRINSNIFELGSVSSNQDAAGVRNTKPPKTVLDGNIEIAFSYIPDHIEYILYKLLEMRSVMLHGVLDPTSGELRRSISSFAGIQR</sequence>
<gene>
    <name evidence="1" type="ORF">BGZ97_004607</name>
</gene>
<keyword evidence="2" id="KW-1185">Reference proteome</keyword>